<dbReference type="Proteomes" id="UP001214441">
    <property type="component" value="Unassembled WGS sequence"/>
</dbReference>
<evidence type="ECO:0008006" key="3">
    <source>
        <dbReference type="Google" id="ProtNLM"/>
    </source>
</evidence>
<dbReference type="RefSeq" id="WP_274040139.1">
    <property type="nucleotide sequence ID" value="NZ_JANCPR020000010.1"/>
</dbReference>
<proteinExistence type="predicted"/>
<protein>
    <recommendedName>
        <fullName evidence="3">IrrE N-terminal-like domain-containing protein</fullName>
    </recommendedName>
</protein>
<evidence type="ECO:0000313" key="2">
    <source>
        <dbReference type="Proteomes" id="UP001214441"/>
    </source>
</evidence>
<reference evidence="1 2" key="1">
    <citation type="submission" date="2023-05" db="EMBL/GenBank/DDBJ databases">
        <title>Streptantibioticus silvisoli sp. nov., acidotolerant actinomycetes 1 from pine litter.</title>
        <authorList>
            <person name="Swiecimska M."/>
            <person name="Golinska P."/>
            <person name="Sangal V."/>
            <person name="Wachnowicz B."/>
            <person name="Goodfellow M."/>
        </authorList>
    </citation>
    <scope>NUCLEOTIDE SEQUENCE [LARGE SCALE GENOMIC DNA]</scope>
    <source>
        <strain evidence="1 2">DSM 42109</strain>
    </source>
</reference>
<keyword evidence="2" id="KW-1185">Reference proteome</keyword>
<gene>
    <name evidence="1" type="ORF">NMN56_012630</name>
</gene>
<accession>A0ABT6ZUQ1</accession>
<comment type="caution">
    <text evidence="1">The sequence shown here is derived from an EMBL/GenBank/DDBJ whole genome shotgun (WGS) entry which is preliminary data.</text>
</comment>
<organism evidence="1 2">
    <name type="scientific">Streptomyces iconiensis</name>
    <dbReference type="NCBI Taxonomy" id="1384038"/>
    <lineage>
        <taxon>Bacteria</taxon>
        <taxon>Bacillati</taxon>
        <taxon>Actinomycetota</taxon>
        <taxon>Actinomycetes</taxon>
        <taxon>Kitasatosporales</taxon>
        <taxon>Streptomycetaceae</taxon>
        <taxon>Streptomyces</taxon>
    </lineage>
</organism>
<name>A0ABT6ZUQ1_9ACTN</name>
<sequence length="186" mass="21124">MRLPDFLSVFGSGGHRTSEQEWERRVSDHVRALDMRPPFSVEAICEALARSRGRPIEMIPYPLPTPGPIGLWVGTPRADLIIYQRETTSLHQEHIILHEVGHILADHHSAGDGMDWDSLLPALKSEAIHRVLHRCSYDTSQEREAELTATMLLERASVLDRLMPARQEDPSTRRIRAALGGRQEWL</sequence>
<dbReference type="EMBL" id="JANCPR020000010">
    <property type="protein sequence ID" value="MDJ1132785.1"/>
    <property type="molecule type" value="Genomic_DNA"/>
</dbReference>
<evidence type="ECO:0000313" key="1">
    <source>
        <dbReference type="EMBL" id="MDJ1132785.1"/>
    </source>
</evidence>